<dbReference type="Proteomes" id="UP000032578">
    <property type="component" value="Unassembled WGS sequence"/>
</dbReference>
<dbReference type="STRING" id="1435349.PW52_01645"/>
<dbReference type="Pfam" id="PF13595">
    <property type="entry name" value="DUF4138"/>
    <property type="match status" value="1"/>
</dbReference>
<accession>A0A0D7WDD4</accession>
<organism evidence="1 2">
    <name type="scientific">Neotamlana sedimentorum</name>
    <dbReference type="NCBI Taxonomy" id="1435349"/>
    <lineage>
        <taxon>Bacteria</taxon>
        <taxon>Pseudomonadati</taxon>
        <taxon>Bacteroidota</taxon>
        <taxon>Flavobacteriia</taxon>
        <taxon>Flavobacteriales</taxon>
        <taxon>Flavobacteriaceae</taxon>
        <taxon>Neotamlana</taxon>
    </lineage>
</organism>
<evidence type="ECO:0000313" key="1">
    <source>
        <dbReference type="EMBL" id="KJD37185.1"/>
    </source>
</evidence>
<gene>
    <name evidence="1" type="ORF">PW52_01645</name>
</gene>
<dbReference type="RefSeq" id="WP_044631172.1">
    <property type="nucleotide sequence ID" value="NZ_JTDW01000001.1"/>
</dbReference>
<name>A0A0D7WDD4_9FLAO</name>
<sequence>MRLPTRVSGNKKRKASYQRMQMERIYTYNLPTIIRNAQSIRFIYVLPKFVLSEKEKLELEVQELNGSRKVLLVTSV</sequence>
<keyword evidence="2" id="KW-1185">Reference proteome</keyword>
<protein>
    <submittedName>
        <fullName evidence="1">Uncharacterized protein</fullName>
    </submittedName>
</protein>
<comment type="caution">
    <text evidence="1">The sequence shown here is derived from an EMBL/GenBank/DDBJ whole genome shotgun (WGS) entry which is preliminary data.</text>
</comment>
<dbReference type="EMBL" id="JTDW01000001">
    <property type="protein sequence ID" value="KJD37185.1"/>
    <property type="molecule type" value="Genomic_DNA"/>
</dbReference>
<reference evidence="1 2" key="1">
    <citation type="submission" date="2014-11" db="EMBL/GenBank/DDBJ databases">
        <title>Tamlana sedimentorum sp. nov., isolated from shallow sand sediments of the Sea of Japan.</title>
        <authorList>
            <person name="Romanenko L.A."/>
        </authorList>
    </citation>
    <scope>NUCLEOTIDE SEQUENCE [LARGE SCALE GENOMIC DNA]</scope>
    <source>
        <strain evidence="1 2">JCM 19808</strain>
    </source>
</reference>
<dbReference type="OrthoDB" id="9967473at2"/>
<evidence type="ECO:0000313" key="2">
    <source>
        <dbReference type="Proteomes" id="UP000032578"/>
    </source>
</evidence>
<proteinExistence type="predicted"/>
<dbReference type="InterPro" id="IPR022298">
    <property type="entry name" value="Conjug_transposon_TraN"/>
</dbReference>
<dbReference type="PATRIC" id="fig|1435349.4.peg.335"/>
<dbReference type="AlphaFoldDB" id="A0A0D7WDD4"/>